<name>A0A6J4Q7D9_9BACT</name>
<dbReference type="AlphaFoldDB" id="A0A6J4Q7D9"/>
<gene>
    <name evidence="1" type="ORF">AVDCRST_MAG74-3828</name>
</gene>
<organism evidence="1">
    <name type="scientific">uncultured Pyrinomonadaceae bacterium</name>
    <dbReference type="NCBI Taxonomy" id="2283094"/>
    <lineage>
        <taxon>Bacteria</taxon>
        <taxon>Pseudomonadati</taxon>
        <taxon>Acidobacteriota</taxon>
        <taxon>Blastocatellia</taxon>
        <taxon>Blastocatellales</taxon>
        <taxon>Pyrinomonadaceae</taxon>
        <taxon>environmental samples</taxon>
    </lineage>
</organism>
<sequence>MMKGFQGKMCPRCHHAQMKRWTDLSGDEKFLAERLPMSFEFSAEERKKHLFCPRCWFEDIDRTTQTV</sequence>
<reference evidence="1" key="1">
    <citation type="submission" date="2020-02" db="EMBL/GenBank/DDBJ databases">
        <authorList>
            <person name="Meier V. D."/>
        </authorList>
    </citation>
    <scope>NUCLEOTIDE SEQUENCE</scope>
    <source>
        <strain evidence="1">AVDCRST_MAG74</strain>
    </source>
</reference>
<dbReference type="EMBL" id="CADCUR010000312">
    <property type="protein sequence ID" value="CAA9432536.1"/>
    <property type="molecule type" value="Genomic_DNA"/>
</dbReference>
<proteinExistence type="predicted"/>
<accession>A0A6J4Q7D9</accession>
<evidence type="ECO:0000313" key="1">
    <source>
        <dbReference type="EMBL" id="CAA9432536.1"/>
    </source>
</evidence>
<protein>
    <submittedName>
        <fullName evidence="1">Uncharacterized protein</fullName>
    </submittedName>
</protein>